<dbReference type="SUPFAM" id="SSF53335">
    <property type="entry name" value="S-adenosyl-L-methionine-dependent methyltransferases"/>
    <property type="match status" value="1"/>
</dbReference>
<dbReference type="Pfam" id="PF01565">
    <property type="entry name" value="FAD_binding_4"/>
    <property type="match status" value="1"/>
</dbReference>
<reference evidence="8" key="1">
    <citation type="journal article" date="2017" name="bioRxiv">
        <title>Conservation of a gene cluster reveals novel cercosporin biosynthetic mechanisms and extends production to the genus Colletotrichum.</title>
        <authorList>
            <person name="de Jonge R."/>
            <person name="Ebert M.K."/>
            <person name="Huitt-Roehl C.R."/>
            <person name="Pal P."/>
            <person name="Suttle J.C."/>
            <person name="Spanner R.E."/>
            <person name="Neubauer J.D."/>
            <person name="Jurick W.M.II."/>
            <person name="Stott K.A."/>
            <person name="Secor G.A."/>
            <person name="Thomma B.P.H.J."/>
            <person name="Van de Peer Y."/>
            <person name="Townsend C.A."/>
            <person name="Bolton M.D."/>
        </authorList>
    </citation>
    <scope>NUCLEOTIDE SEQUENCE [LARGE SCALE GENOMIC DNA]</scope>
    <source>
        <strain evidence="8">CBS538.71</strain>
    </source>
</reference>
<sequence length="1149" mass="126366">MATLDSLKKSLTETASPHTKSPLTDVQYGEGFRVFTQDAGWTTYRDFVIPQLSQLFTRRFNLHRTVSVLEIGPGPRSILGLLANDLRAKIRRYTSFEPNIQFASQLEEWCSPDQKEHAPFPYLTSRPSIYRSRFTLDAEEMTETNAGTHSVDEKFDIVLFCHSMYGLHPTHNYIRRAIQLLAEEGRGTVAVFHRDNARHFEGLVCHQTASFPTGSLRVLDRDGVLDHFARFVAGYTLLDVAVDKRVRTEWRKICRAMGQGPHQGYLSFSSPSVMLVFDRNAVSLPELLDQMPLTKEERMVKNREARLRHPASIVRPTEIHHIQRCVRWALKYGHSLTVLGGGHSGHCLWRNTVAVDMDMFTQLSVIAPVAGTERSNSGPDAIVVAGAGCKIGDIIRKTAAKGLTVPLGSRPSVGAGLWLQGGIGHLSRLHGLACDSILGAVVVSVDSGELLCVGFVPSGHRPSTAVRPENEEDLLWALKGAGTNFGVVVSVTFKAYTAGWYSVRNWAVPLDNGIEARHRFREFQESIARRLPSSSSADVYLYWAGDRLNLGVILYEFATTKLTSRAPSEPTVLLRSILGREERSVVVDCLGLLETDMYMSTMHGGHASGKTSSFKRCLFLKHLAQQELTDAFEAAIRARPTPLCYLHIMQGGGAIAAVAADVTSFGCRDWGFACIVTAVWPRDTDECNARKAVDWVYSVAADLLPFACGAYSADLGRDLRDAPLAAQAFGPNGPRLAHLKQSLDPHKILAYACPLPSMRAAHKAIILVTGESGAGKDYCAKVWHSLLLTATSLTARVVSISEATKREYAASTGADLDRLFCDRAYKEEHRPGLTAFFKSRVRERPALPQEHFLGVVLGAADVDVLLITGMRDRSPVATFAHLVPGSMLLEVRVRASEPCCHLSDDQQKFTVENGAPYSRTPECCPDFVFDNDIKGSESALDFAKKRLLPLFHDDLQRLAQMVRLVNEFPVPGIDFRHVLDIAQQPGGLKLCTSLLQTHFTGDWTKVNVVACCEAGGFVFGAALADRANASLALIRHAGKLPPPTLAVSQYRSHVSSQVVSGSLRTSKRTIEINKDAIYSEASVLVVDDVLATGNTLSAMLMLLHKAGVPADRIHVMIVAEFPAHRGREMLRQHGFGNVHIRSLLVFNGR</sequence>
<gene>
    <name evidence="7" type="ORF">CBER1_11657</name>
</gene>
<dbReference type="InterPro" id="IPR016166">
    <property type="entry name" value="FAD-bd_PCMH"/>
</dbReference>
<dbReference type="Gene3D" id="3.40.50.150">
    <property type="entry name" value="Vaccinia Virus protein VP39"/>
    <property type="match status" value="1"/>
</dbReference>
<dbReference type="PANTHER" id="PTHR42973:SF25">
    <property type="entry name" value="PHOSPHOMEVALONATE KINASE"/>
    <property type="match status" value="1"/>
</dbReference>
<dbReference type="InterPro" id="IPR005919">
    <property type="entry name" value="Pmev_kin_anim"/>
</dbReference>
<dbReference type="InterPro" id="IPR029057">
    <property type="entry name" value="PRTase-like"/>
</dbReference>
<comment type="similarity">
    <text evidence="1">Belongs to the oxygen-dependent FAD-linked oxidoreductase family.</text>
</comment>
<dbReference type="Proteomes" id="UP000237631">
    <property type="component" value="Unassembled WGS sequence"/>
</dbReference>
<dbReference type="InterPro" id="IPR050416">
    <property type="entry name" value="FAD-linked_Oxidoreductase"/>
</dbReference>
<dbReference type="Gene3D" id="3.40.462.20">
    <property type="match status" value="1"/>
</dbReference>
<dbReference type="EMBL" id="PNEN01001635">
    <property type="protein sequence ID" value="PPJ52942.1"/>
    <property type="molecule type" value="Genomic_DNA"/>
</dbReference>
<proteinExistence type="inferred from homology"/>
<dbReference type="Gene3D" id="3.40.50.300">
    <property type="entry name" value="P-loop containing nucleotide triphosphate hydrolases"/>
    <property type="match status" value="1"/>
</dbReference>
<feature type="region of interest" description="Disordered" evidence="5">
    <location>
        <begin position="1"/>
        <end position="22"/>
    </location>
</feature>
<feature type="domain" description="FAD-binding PCMH-type" evidence="6">
    <location>
        <begin position="306"/>
        <end position="498"/>
    </location>
</feature>
<dbReference type="InterPro" id="IPR016169">
    <property type="entry name" value="FAD-bd_PCMH_sub2"/>
</dbReference>
<dbReference type="Pfam" id="PF00156">
    <property type="entry name" value="Pribosyltran"/>
    <property type="match status" value="1"/>
</dbReference>
<evidence type="ECO:0000256" key="4">
    <source>
        <dbReference type="ARBA" id="ARBA00023002"/>
    </source>
</evidence>
<dbReference type="GO" id="GO:0016491">
    <property type="term" value="F:oxidoreductase activity"/>
    <property type="evidence" value="ECO:0007669"/>
    <property type="project" value="UniProtKB-KW"/>
</dbReference>
<keyword evidence="3" id="KW-0274">FAD</keyword>
<accession>A0A2S6BZN9</accession>
<evidence type="ECO:0000313" key="7">
    <source>
        <dbReference type="EMBL" id="PPJ52942.1"/>
    </source>
</evidence>
<dbReference type="GO" id="GO:0004631">
    <property type="term" value="F:phosphomevalonate kinase activity"/>
    <property type="evidence" value="ECO:0007669"/>
    <property type="project" value="InterPro"/>
</dbReference>
<keyword evidence="2" id="KW-0285">Flavoprotein</keyword>
<dbReference type="GO" id="GO:0005737">
    <property type="term" value="C:cytoplasm"/>
    <property type="evidence" value="ECO:0007669"/>
    <property type="project" value="InterPro"/>
</dbReference>
<evidence type="ECO:0000259" key="6">
    <source>
        <dbReference type="PROSITE" id="PS51387"/>
    </source>
</evidence>
<comment type="caution">
    <text evidence="7">The sequence shown here is derived from an EMBL/GenBank/DDBJ whole genome shotgun (WGS) entry which is preliminary data.</text>
</comment>
<dbReference type="InterPro" id="IPR006094">
    <property type="entry name" value="Oxid_FAD_bind_N"/>
</dbReference>
<evidence type="ECO:0000313" key="8">
    <source>
        <dbReference type="Proteomes" id="UP000237631"/>
    </source>
</evidence>
<evidence type="ECO:0000256" key="5">
    <source>
        <dbReference type="SAM" id="MobiDB-lite"/>
    </source>
</evidence>
<dbReference type="CDD" id="cd06223">
    <property type="entry name" value="PRTases_typeI"/>
    <property type="match status" value="1"/>
</dbReference>
<dbReference type="InterPro" id="IPR029063">
    <property type="entry name" value="SAM-dependent_MTases_sf"/>
</dbReference>
<dbReference type="AlphaFoldDB" id="A0A2S6BZN9"/>
<dbReference type="Gene3D" id="3.40.50.2020">
    <property type="match status" value="1"/>
</dbReference>
<dbReference type="Pfam" id="PF04275">
    <property type="entry name" value="P-mevalo_kinase"/>
    <property type="match status" value="1"/>
</dbReference>
<dbReference type="InterPro" id="IPR027417">
    <property type="entry name" value="P-loop_NTPase"/>
</dbReference>
<dbReference type="STRING" id="357750.A0A2S6BZN9"/>
<evidence type="ECO:0000256" key="1">
    <source>
        <dbReference type="ARBA" id="ARBA00005466"/>
    </source>
</evidence>
<dbReference type="UniPathway" id="UPA00057">
    <property type="reaction ID" value="UER00099"/>
</dbReference>
<evidence type="ECO:0000256" key="3">
    <source>
        <dbReference type="ARBA" id="ARBA00022827"/>
    </source>
</evidence>
<dbReference type="InterPro" id="IPR000836">
    <property type="entry name" value="PRTase_dom"/>
</dbReference>
<dbReference type="GO" id="GO:0071949">
    <property type="term" value="F:FAD binding"/>
    <property type="evidence" value="ECO:0007669"/>
    <property type="project" value="InterPro"/>
</dbReference>
<dbReference type="Gene3D" id="3.30.465.10">
    <property type="match status" value="1"/>
</dbReference>
<feature type="compositionally biased region" description="Basic and acidic residues" evidence="5">
    <location>
        <begin position="1"/>
        <end position="11"/>
    </location>
</feature>
<organism evidence="7 8">
    <name type="scientific">Cercospora berteroae</name>
    <dbReference type="NCBI Taxonomy" id="357750"/>
    <lineage>
        <taxon>Eukaryota</taxon>
        <taxon>Fungi</taxon>
        <taxon>Dikarya</taxon>
        <taxon>Ascomycota</taxon>
        <taxon>Pezizomycotina</taxon>
        <taxon>Dothideomycetes</taxon>
        <taxon>Dothideomycetidae</taxon>
        <taxon>Mycosphaerellales</taxon>
        <taxon>Mycosphaerellaceae</taxon>
        <taxon>Cercospora</taxon>
    </lineage>
</organism>
<keyword evidence="8" id="KW-1185">Reference proteome</keyword>
<feature type="compositionally biased region" description="Polar residues" evidence="5">
    <location>
        <begin position="12"/>
        <end position="22"/>
    </location>
</feature>
<dbReference type="PROSITE" id="PS51387">
    <property type="entry name" value="FAD_PCMH"/>
    <property type="match status" value="1"/>
</dbReference>
<dbReference type="PANTHER" id="PTHR42973">
    <property type="entry name" value="BINDING OXIDOREDUCTASE, PUTATIVE (AFU_ORTHOLOGUE AFUA_1G17690)-RELATED"/>
    <property type="match status" value="1"/>
</dbReference>
<dbReference type="SUPFAM" id="SSF56176">
    <property type="entry name" value="FAD-binding/transporter-associated domain-like"/>
    <property type="match status" value="1"/>
</dbReference>
<keyword evidence="4" id="KW-0560">Oxidoreductase</keyword>
<dbReference type="GO" id="GO:0006695">
    <property type="term" value="P:cholesterol biosynthetic process"/>
    <property type="evidence" value="ECO:0007669"/>
    <property type="project" value="InterPro"/>
</dbReference>
<dbReference type="InterPro" id="IPR036318">
    <property type="entry name" value="FAD-bd_PCMH-like_sf"/>
</dbReference>
<dbReference type="OrthoDB" id="363185at2759"/>
<dbReference type="GO" id="GO:0019287">
    <property type="term" value="P:isopentenyl diphosphate biosynthetic process, mevalonate pathway"/>
    <property type="evidence" value="ECO:0007669"/>
    <property type="project" value="UniProtKB-UniPathway"/>
</dbReference>
<protein>
    <recommendedName>
        <fullName evidence="6">FAD-binding PCMH-type domain-containing protein</fullName>
    </recommendedName>
</protein>
<dbReference type="SUPFAM" id="SSF53271">
    <property type="entry name" value="PRTase-like"/>
    <property type="match status" value="1"/>
</dbReference>
<evidence type="ECO:0000256" key="2">
    <source>
        <dbReference type="ARBA" id="ARBA00022630"/>
    </source>
</evidence>
<name>A0A2S6BZN9_9PEZI</name>